<feature type="region of interest" description="Disordered" evidence="1">
    <location>
        <begin position="47"/>
        <end position="75"/>
    </location>
</feature>
<organism evidence="3">
    <name type="scientific">marine sediment metagenome</name>
    <dbReference type="NCBI Taxonomy" id="412755"/>
    <lineage>
        <taxon>unclassified sequences</taxon>
        <taxon>metagenomes</taxon>
        <taxon>ecological metagenomes</taxon>
    </lineage>
</organism>
<dbReference type="InterPro" id="IPR001611">
    <property type="entry name" value="Leu-rich_rpt"/>
</dbReference>
<gene>
    <name evidence="3" type="ORF">LCGC14_3143350</name>
</gene>
<dbReference type="Gene3D" id="3.80.10.10">
    <property type="entry name" value="Ribonuclease Inhibitor"/>
    <property type="match status" value="2"/>
</dbReference>
<evidence type="ECO:0000256" key="2">
    <source>
        <dbReference type="SAM" id="Phobius"/>
    </source>
</evidence>
<dbReference type="InterPro" id="IPR006553">
    <property type="entry name" value="Leu-rich_rpt_Cys-con_subtyp"/>
</dbReference>
<keyword evidence="2" id="KW-1133">Transmembrane helix</keyword>
<dbReference type="Pfam" id="PF13516">
    <property type="entry name" value="LRR_6"/>
    <property type="match status" value="1"/>
</dbReference>
<evidence type="ECO:0000256" key="1">
    <source>
        <dbReference type="SAM" id="MobiDB-lite"/>
    </source>
</evidence>
<dbReference type="SUPFAM" id="SSF52047">
    <property type="entry name" value="RNI-like"/>
    <property type="match status" value="1"/>
</dbReference>
<proteinExistence type="predicted"/>
<dbReference type="AlphaFoldDB" id="A0A0F8WK60"/>
<dbReference type="Pfam" id="PF13855">
    <property type="entry name" value="LRR_8"/>
    <property type="match status" value="1"/>
</dbReference>
<protein>
    <submittedName>
        <fullName evidence="3">Uncharacterized protein</fullName>
    </submittedName>
</protein>
<feature type="transmembrane region" description="Helical" evidence="2">
    <location>
        <begin position="24"/>
        <end position="44"/>
    </location>
</feature>
<dbReference type="SMART" id="SM00368">
    <property type="entry name" value="LRR_RI"/>
    <property type="match status" value="4"/>
</dbReference>
<sequence length="302" mass="32477">MPSVTVSHRTLSDQHGRDRRRGRLCLPSIPLVVLMLALLSMSAYSKDREDGAQGNTESKTEGKPAGTAEPLKMGGRTFSSDLPLKVLVFREAREAPESIGQTPSARPLDIPRGAPWVVVAFKRVDMEALAREITAKKIPHLVLEHWVVDGDLAHLKDLTGLRWLVLRGCGQITDAGLAHLKGLTGLRKLVLFEMQITGAGLAHLKGLTGLRELHLGGTKITDAGLAHLKGLTGLRELDLGFTKITGAGLAHLNGLTGLRELHLRLTKITDAGLAHLRGLTGLRKLNLEGTKITDAGLAHLKG</sequence>
<reference evidence="3" key="1">
    <citation type="journal article" date="2015" name="Nature">
        <title>Complex archaea that bridge the gap between prokaryotes and eukaryotes.</title>
        <authorList>
            <person name="Spang A."/>
            <person name="Saw J.H."/>
            <person name="Jorgensen S.L."/>
            <person name="Zaremba-Niedzwiedzka K."/>
            <person name="Martijn J."/>
            <person name="Lind A.E."/>
            <person name="van Eijk R."/>
            <person name="Schleper C."/>
            <person name="Guy L."/>
            <person name="Ettema T.J."/>
        </authorList>
    </citation>
    <scope>NUCLEOTIDE SEQUENCE</scope>
</reference>
<dbReference type="PANTHER" id="PTHR13318:SF105">
    <property type="entry name" value="F-BOX_LRR-REPEAT PROTEIN 3"/>
    <property type="match status" value="1"/>
</dbReference>
<dbReference type="EMBL" id="LAZR01068977">
    <property type="protein sequence ID" value="KKK48615.1"/>
    <property type="molecule type" value="Genomic_DNA"/>
</dbReference>
<keyword evidence="2" id="KW-0812">Transmembrane</keyword>
<keyword evidence="2" id="KW-0472">Membrane</keyword>
<comment type="caution">
    <text evidence="3">The sequence shown here is derived from an EMBL/GenBank/DDBJ whole genome shotgun (WGS) entry which is preliminary data.</text>
</comment>
<dbReference type="GO" id="GO:0031146">
    <property type="term" value="P:SCF-dependent proteasomal ubiquitin-dependent protein catabolic process"/>
    <property type="evidence" value="ECO:0007669"/>
    <property type="project" value="TreeGrafter"/>
</dbReference>
<evidence type="ECO:0000313" key="3">
    <source>
        <dbReference type="EMBL" id="KKK48615.1"/>
    </source>
</evidence>
<name>A0A0F8WK60_9ZZZZ</name>
<feature type="non-terminal residue" evidence="3">
    <location>
        <position position="302"/>
    </location>
</feature>
<dbReference type="SMART" id="SM00367">
    <property type="entry name" value="LRR_CC"/>
    <property type="match status" value="4"/>
</dbReference>
<dbReference type="GO" id="GO:0019005">
    <property type="term" value="C:SCF ubiquitin ligase complex"/>
    <property type="evidence" value="ECO:0007669"/>
    <property type="project" value="TreeGrafter"/>
</dbReference>
<accession>A0A0F8WK60</accession>
<dbReference type="PANTHER" id="PTHR13318">
    <property type="entry name" value="PARTNER OF PAIRED, ISOFORM B-RELATED"/>
    <property type="match status" value="1"/>
</dbReference>
<dbReference type="InterPro" id="IPR032675">
    <property type="entry name" value="LRR_dom_sf"/>
</dbReference>